<name>A0ABY8VQK1_9CORY</name>
<dbReference type="Proteomes" id="UP001238805">
    <property type="component" value="Chromosome"/>
</dbReference>
<dbReference type="EMBL" id="CP126970">
    <property type="protein sequence ID" value="WIM70943.1"/>
    <property type="molecule type" value="Genomic_DNA"/>
</dbReference>
<dbReference type="Pfam" id="PF01844">
    <property type="entry name" value="HNH"/>
    <property type="match status" value="1"/>
</dbReference>
<proteinExistence type="predicted"/>
<evidence type="ECO:0000313" key="2">
    <source>
        <dbReference type="EMBL" id="WIM70943.1"/>
    </source>
</evidence>
<reference evidence="2 3" key="1">
    <citation type="submission" date="2023-05" db="EMBL/GenBank/DDBJ databases">
        <title>Corynebacterium suedekumii sp. nov. and Corynebacterium breve sp. nov. isolated from raw cow's milk.</title>
        <authorList>
            <person name="Baer M.K."/>
            <person name="Mehl L."/>
            <person name="Hellmuth R."/>
            <person name="Marke G."/>
            <person name="Lipski A."/>
        </authorList>
    </citation>
    <scope>NUCLEOTIDE SEQUENCE [LARGE SCALE GENOMIC DNA]</scope>
    <source>
        <strain evidence="2 3">LM112</strain>
    </source>
</reference>
<evidence type="ECO:0000259" key="1">
    <source>
        <dbReference type="SMART" id="SM00507"/>
    </source>
</evidence>
<dbReference type="InterPro" id="IPR003615">
    <property type="entry name" value="HNH_nuc"/>
</dbReference>
<dbReference type="SMART" id="SM00507">
    <property type="entry name" value="HNHc"/>
    <property type="match status" value="1"/>
</dbReference>
<dbReference type="CDD" id="cd00085">
    <property type="entry name" value="HNHc"/>
    <property type="match status" value="1"/>
</dbReference>
<keyword evidence="3" id="KW-1185">Reference proteome</keyword>
<sequence length="438" mass="48298">MTTATFTVTNPTDPVAAAHHQARIAEYAAWRACLPADHEPGPDPVDWTTHAATLTRSTGHSPGFIAANLDALHTLDQLPRLRALVEDLHHLEMRHLRAIDTALTATPAALVGDEEFQALIDRELVELLSPTRPHQLRPSIRAITRLIADATRPYLDEDITDEEVAEAADQPPAERGTYTTHPRTGGDIGFDITLDQATGLLVDEAVKAHATTTGMTRAAAFADLVLGQVHVSVAMNLYRATDVPDAPTFSLIAGALTRAAAASLSGKITLTRDMGTAAKLTVDSYRTPEGVRVYLDGRDLVCRWPGCNRPAVTTQKDHRINHEDGGETTADNLVSLCQHHHNRKTDRQVFYQFDEATGDVYWLLADGTWCVDRAEGPLAPRQRTWVQTLAQRRLRRAERARLRERGRVVEEKVHHLLEDLDLHNARTTGEEADTSPPF</sequence>
<accession>A0ABY8VQK1</accession>
<dbReference type="GO" id="GO:0004519">
    <property type="term" value="F:endonuclease activity"/>
    <property type="evidence" value="ECO:0007669"/>
    <property type="project" value="UniProtKB-KW"/>
</dbReference>
<gene>
    <name evidence="2" type="ORF">QP029_03735</name>
</gene>
<keyword evidence="2" id="KW-0255">Endonuclease</keyword>
<evidence type="ECO:0000313" key="3">
    <source>
        <dbReference type="Proteomes" id="UP001238805"/>
    </source>
</evidence>
<protein>
    <submittedName>
        <fullName evidence="2">HNH endonuclease signature motif containing protein</fullName>
    </submittedName>
</protein>
<keyword evidence="2" id="KW-0540">Nuclease</keyword>
<dbReference type="RefSeq" id="WP_284875523.1">
    <property type="nucleotide sequence ID" value="NZ_CP126970.1"/>
</dbReference>
<dbReference type="InterPro" id="IPR002711">
    <property type="entry name" value="HNH"/>
</dbReference>
<feature type="domain" description="HNH nuclease" evidence="1">
    <location>
        <begin position="290"/>
        <end position="342"/>
    </location>
</feature>
<dbReference type="Gene3D" id="1.10.30.50">
    <property type="match status" value="1"/>
</dbReference>
<keyword evidence="2" id="KW-0378">Hydrolase</keyword>
<organism evidence="2 3">
    <name type="scientific">Corynebacterium suedekumii</name>
    <dbReference type="NCBI Taxonomy" id="3049801"/>
    <lineage>
        <taxon>Bacteria</taxon>
        <taxon>Bacillati</taxon>
        <taxon>Actinomycetota</taxon>
        <taxon>Actinomycetes</taxon>
        <taxon>Mycobacteriales</taxon>
        <taxon>Corynebacteriaceae</taxon>
        <taxon>Corynebacterium</taxon>
    </lineage>
</organism>